<name>A0A6B2LG69_9EUKA</name>
<dbReference type="PANTHER" id="PTHR19308">
    <property type="entry name" value="PHOSPHATIDYLCHOLINE TRANSFER PROTEIN"/>
    <property type="match status" value="1"/>
</dbReference>
<dbReference type="Gene3D" id="3.30.530.20">
    <property type="match status" value="1"/>
</dbReference>
<organism evidence="2">
    <name type="scientific">Arcella intermedia</name>
    <dbReference type="NCBI Taxonomy" id="1963864"/>
    <lineage>
        <taxon>Eukaryota</taxon>
        <taxon>Amoebozoa</taxon>
        <taxon>Tubulinea</taxon>
        <taxon>Elardia</taxon>
        <taxon>Arcellinida</taxon>
        <taxon>Sphaerothecina</taxon>
        <taxon>Arcellidae</taxon>
        <taxon>Arcella</taxon>
    </lineage>
</organism>
<dbReference type="GO" id="GO:0005737">
    <property type="term" value="C:cytoplasm"/>
    <property type="evidence" value="ECO:0007669"/>
    <property type="project" value="UniProtKB-ARBA"/>
</dbReference>
<dbReference type="PROSITE" id="PS50848">
    <property type="entry name" value="START"/>
    <property type="match status" value="1"/>
</dbReference>
<evidence type="ECO:0000259" key="1">
    <source>
        <dbReference type="PROSITE" id="PS50848"/>
    </source>
</evidence>
<feature type="domain" description="START" evidence="1">
    <location>
        <begin position="14"/>
        <end position="201"/>
    </location>
</feature>
<dbReference type="SMART" id="SM00234">
    <property type="entry name" value="START"/>
    <property type="match status" value="1"/>
</dbReference>
<dbReference type="EMBL" id="GIBP01007103">
    <property type="protein sequence ID" value="NDV36072.1"/>
    <property type="molecule type" value="Transcribed_RNA"/>
</dbReference>
<sequence>MESFNKFRSACDTEEGWPLVFEDKKKNIAVYQQASKDSNINIVKMRAVLNVPASVLYDVLHDADYRKAWDENMDEGYCIQQIDSHNDVGYYSAKSPFFGVSGRDFCNQRSWWRKEDGSEYIIHNHSVIHKDCPEKKQYVRAWSHMTGYMIRPNTDGTCTMVYLTQTDLRGWIPAWAINQGASKFAPGIVDKLTRVGPQYNDWKQKNNADHKPWLVTAPYVWEQTTETTTEQ</sequence>
<dbReference type="InterPro" id="IPR023393">
    <property type="entry name" value="START-like_dom_sf"/>
</dbReference>
<proteinExistence type="predicted"/>
<dbReference type="Pfam" id="PF01852">
    <property type="entry name" value="START"/>
    <property type="match status" value="1"/>
</dbReference>
<dbReference type="InterPro" id="IPR002913">
    <property type="entry name" value="START_lipid-bd_dom"/>
</dbReference>
<dbReference type="GO" id="GO:0008289">
    <property type="term" value="F:lipid binding"/>
    <property type="evidence" value="ECO:0007669"/>
    <property type="project" value="InterPro"/>
</dbReference>
<evidence type="ECO:0000313" key="2">
    <source>
        <dbReference type="EMBL" id="NDV36072.1"/>
    </source>
</evidence>
<dbReference type="InterPro" id="IPR051213">
    <property type="entry name" value="START_lipid_transfer"/>
</dbReference>
<accession>A0A6B2LG69</accession>
<protein>
    <recommendedName>
        <fullName evidence="1">START domain-containing protein</fullName>
    </recommendedName>
</protein>
<reference evidence="2" key="1">
    <citation type="journal article" date="2020" name="J. Eukaryot. Microbiol.">
        <title>De novo Sequencing, Assembly and Annotation of the Transcriptome for the Free-Living Testate Amoeba Arcella intermedia.</title>
        <authorList>
            <person name="Ribeiro G.M."/>
            <person name="Porfirio-Sousa A.L."/>
            <person name="Maurer-Alcala X.X."/>
            <person name="Katz L.A."/>
            <person name="Lahr D.J.G."/>
        </authorList>
    </citation>
    <scope>NUCLEOTIDE SEQUENCE</scope>
</reference>
<dbReference type="SUPFAM" id="SSF55961">
    <property type="entry name" value="Bet v1-like"/>
    <property type="match status" value="1"/>
</dbReference>
<dbReference type="AlphaFoldDB" id="A0A6B2LG69"/>
<dbReference type="PANTHER" id="PTHR19308:SF14">
    <property type="entry name" value="START DOMAIN-CONTAINING PROTEIN"/>
    <property type="match status" value="1"/>
</dbReference>